<dbReference type="AlphaFoldDB" id="A0A9Q0GP14"/>
<dbReference type="SUPFAM" id="SSF49599">
    <property type="entry name" value="TRAF domain-like"/>
    <property type="match status" value="2"/>
</dbReference>
<organism evidence="2 3">
    <name type="scientific">Protea cynaroides</name>
    <dbReference type="NCBI Taxonomy" id="273540"/>
    <lineage>
        <taxon>Eukaryota</taxon>
        <taxon>Viridiplantae</taxon>
        <taxon>Streptophyta</taxon>
        <taxon>Embryophyta</taxon>
        <taxon>Tracheophyta</taxon>
        <taxon>Spermatophyta</taxon>
        <taxon>Magnoliopsida</taxon>
        <taxon>Proteales</taxon>
        <taxon>Proteaceae</taxon>
        <taxon>Protea</taxon>
    </lineage>
</organism>
<dbReference type="InterPro" id="IPR002083">
    <property type="entry name" value="MATH/TRAF_dom"/>
</dbReference>
<dbReference type="SMART" id="SM00061">
    <property type="entry name" value="MATH"/>
    <property type="match status" value="2"/>
</dbReference>
<evidence type="ECO:0000313" key="2">
    <source>
        <dbReference type="EMBL" id="KAJ4950018.1"/>
    </source>
</evidence>
<keyword evidence="3" id="KW-1185">Reference proteome</keyword>
<dbReference type="InterPro" id="IPR008974">
    <property type="entry name" value="TRAF-like"/>
</dbReference>
<sequence length="308" mass="35222">MGERYGFLGSKQKHKKERSSSSAYRLLLCNCKLDVLSPNKGAPRSIRDAPPAHYILKIRSFSVLKQDYRSAVFDAGGYKWNLCFYPKGKKHEKGGYHISLYLVMADSNSFSLGWEVKASLRFSVFDQIRGKYLTAEVHGRRFNEIKKEWGFDQFISLKTFKKCSNGYLVNDECVFGVEVFDVEDRHTGRGEYLLMKKELVRRINLFPEGKDDAKGNSISLYLDLTNSSDHPAGFKVNLYCCLRVIDQINGINRSHTGSEWFSETNRSWGFQNFMPLTEFSNPEKGFLVKDTCTVEVEVAIMGKANIFA</sequence>
<dbReference type="PROSITE" id="PS50144">
    <property type="entry name" value="MATH"/>
    <property type="match status" value="2"/>
</dbReference>
<evidence type="ECO:0000313" key="3">
    <source>
        <dbReference type="Proteomes" id="UP001141806"/>
    </source>
</evidence>
<dbReference type="Gene3D" id="2.60.210.10">
    <property type="entry name" value="Apoptosis, Tumor Necrosis Factor Receptor Associated Protein 2, Chain A"/>
    <property type="match status" value="2"/>
</dbReference>
<dbReference type="Proteomes" id="UP001141806">
    <property type="component" value="Unassembled WGS sequence"/>
</dbReference>
<comment type="caution">
    <text evidence="2">The sequence shown here is derived from an EMBL/GenBank/DDBJ whole genome shotgun (WGS) entry which is preliminary data.</text>
</comment>
<dbReference type="PANTHER" id="PTHR46162">
    <property type="entry name" value="TRAF-LIKE FAMILY PROTEIN"/>
    <property type="match status" value="1"/>
</dbReference>
<feature type="domain" description="MATH" evidence="1">
    <location>
        <begin position="202"/>
        <end position="298"/>
    </location>
</feature>
<evidence type="ECO:0000259" key="1">
    <source>
        <dbReference type="PROSITE" id="PS50144"/>
    </source>
</evidence>
<gene>
    <name evidence="2" type="ORF">NE237_026850</name>
</gene>
<protein>
    <recommendedName>
        <fullName evidence="1">MATH domain-containing protein</fullName>
    </recommendedName>
</protein>
<proteinExistence type="predicted"/>
<feature type="domain" description="MATH" evidence="1">
    <location>
        <begin position="51"/>
        <end position="179"/>
    </location>
</feature>
<dbReference type="PANTHER" id="PTHR46162:SF2">
    <property type="entry name" value="ANKYRIN REPEAT-CONTAINING PROTEIN-RELATED"/>
    <property type="match status" value="1"/>
</dbReference>
<dbReference type="Pfam" id="PF22486">
    <property type="entry name" value="MATH_2"/>
    <property type="match status" value="2"/>
</dbReference>
<dbReference type="OrthoDB" id="1883087at2759"/>
<dbReference type="EMBL" id="JAMYWD010000012">
    <property type="protein sequence ID" value="KAJ4950018.1"/>
    <property type="molecule type" value="Genomic_DNA"/>
</dbReference>
<name>A0A9Q0GP14_9MAGN</name>
<reference evidence="2" key="1">
    <citation type="journal article" date="2023" name="Plant J.">
        <title>The genome of the king protea, Protea cynaroides.</title>
        <authorList>
            <person name="Chang J."/>
            <person name="Duong T.A."/>
            <person name="Schoeman C."/>
            <person name="Ma X."/>
            <person name="Roodt D."/>
            <person name="Barker N."/>
            <person name="Li Z."/>
            <person name="Van de Peer Y."/>
            <person name="Mizrachi E."/>
        </authorList>
    </citation>
    <scope>NUCLEOTIDE SEQUENCE</scope>
    <source>
        <tissue evidence="2">Young leaves</tissue>
    </source>
</reference>
<accession>A0A9Q0GP14</accession>
<dbReference type="CDD" id="cd00121">
    <property type="entry name" value="MATH"/>
    <property type="match status" value="2"/>
</dbReference>